<feature type="compositionally biased region" description="Pro residues" evidence="1">
    <location>
        <begin position="179"/>
        <end position="189"/>
    </location>
</feature>
<dbReference type="HOGENOM" id="CLU_943789_0_0_1"/>
<organism evidence="3">
    <name type="scientific">Pyrenophora teres f. teres (strain 0-1)</name>
    <name type="common">Barley net blotch fungus</name>
    <name type="synonym">Drechslera teres f. teres</name>
    <dbReference type="NCBI Taxonomy" id="861557"/>
    <lineage>
        <taxon>Eukaryota</taxon>
        <taxon>Fungi</taxon>
        <taxon>Dikarya</taxon>
        <taxon>Ascomycota</taxon>
        <taxon>Pezizomycotina</taxon>
        <taxon>Dothideomycetes</taxon>
        <taxon>Pleosporomycetidae</taxon>
        <taxon>Pleosporales</taxon>
        <taxon>Pleosporineae</taxon>
        <taxon>Pleosporaceae</taxon>
        <taxon>Pyrenophora</taxon>
    </lineage>
</organism>
<gene>
    <name evidence="2" type="ORF">PTT_16131</name>
</gene>
<protein>
    <submittedName>
        <fullName evidence="2">Uncharacterized protein</fullName>
    </submittedName>
</protein>
<evidence type="ECO:0000313" key="3">
    <source>
        <dbReference type="Proteomes" id="UP000001067"/>
    </source>
</evidence>
<feature type="compositionally biased region" description="Basic and acidic residues" evidence="1">
    <location>
        <begin position="98"/>
        <end position="111"/>
    </location>
</feature>
<feature type="compositionally biased region" description="Polar residues" evidence="1">
    <location>
        <begin position="166"/>
        <end position="175"/>
    </location>
</feature>
<reference evidence="2 3" key="1">
    <citation type="journal article" date="2010" name="Genome Biol.">
        <title>A first genome assembly of the barley fungal pathogen Pyrenophora teres f. teres.</title>
        <authorList>
            <person name="Ellwood S.R."/>
            <person name="Liu Z."/>
            <person name="Syme R.A."/>
            <person name="Lai Z."/>
            <person name="Hane J.K."/>
            <person name="Keiper F."/>
            <person name="Moffat C.S."/>
            <person name="Oliver R.P."/>
            <person name="Friesen T.L."/>
        </authorList>
    </citation>
    <scope>NUCLEOTIDE SEQUENCE [LARGE SCALE GENOMIC DNA]</scope>
    <source>
        <strain evidence="2 3">0-1</strain>
    </source>
</reference>
<dbReference type="Proteomes" id="UP000001067">
    <property type="component" value="Unassembled WGS sequence"/>
</dbReference>
<dbReference type="EMBL" id="GL536595">
    <property type="protein sequence ID" value="EFQ88136.1"/>
    <property type="molecule type" value="Genomic_DNA"/>
</dbReference>
<dbReference type="AlphaFoldDB" id="E3S1M6"/>
<feature type="region of interest" description="Disordered" evidence="1">
    <location>
        <begin position="83"/>
        <end position="195"/>
    </location>
</feature>
<dbReference type="OrthoDB" id="10449638at2759"/>
<sequence>MAYLLLPSDTTAKTNQETHVPQTRIPIRFAETTSDHMAYNYDPIERSNETKRSKGSGSITYADADERYEVEAAVPAPLVWKKEHSRTPAAEAIPSRPTESHIRHSRSHDSSFRGAQAQQHRSGGGGVVASSSSGRNIRQPRPLPQPPTPRPYHKQIPQAPAINPKLTPQSLTIHNTKYPPTPRLQPHPSHPATTHDYKPPPYAPLCSPLTHNCDKLDHTIYTPFTADSAVNLHPDTLRRASDTAAAAAHQKRISLAPMEAQYLRSDVKGYREYSATWDRVKHVGRVVAEVIWKDR</sequence>
<dbReference type="KEGG" id="pte:PTT_16131"/>
<evidence type="ECO:0000313" key="2">
    <source>
        <dbReference type="EMBL" id="EFQ88136.1"/>
    </source>
</evidence>
<accession>E3S1M6</accession>
<feature type="compositionally biased region" description="Pro residues" evidence="1">
    <location>
        <begin position="141"/>
        <end position="150"/>
    </location>
</feature>
<proteinExistence type="predicted"/>
<name>E3S1M6_PYRTT</name>
<evidence type="ECO:0000256" key="1">
    <source>
        <dbReference type="SAM" id="MobiDB-lite"/>
    </source>
</evidence>
<keyword evidence="3" id="KW-1185">Reference proteome</keyword>